<dbReference type="EMBL" id="BART01039816">
    <property type="protein sequence ID" value="GAH23662.1"/>
    <property type="molecule type" value="Genomic_DNA"/>
</dbReference>
<feature type="non-terminal residue" evidence="1">
    <location>
        <position position="31"/>
    </location>
</feature>
<name>X1DU25_9ZZZZ</name>
<organism evidence="1">
    <name type="scientific">marine sediment metagenome</name>
    <dbReference type="NCBI Taxonomy" id="412755"/>
    <lineage>
        <taxon>unclassified sequences</taxon>
        <taxon>metagenomes</taxon>
        <taxon>ecological metagenomes</taxon>
    </lineage>
</organism>
<evidence type="ECO:0000313" key="1">
    <source>
        <dbReference type="EMBL" id="GAH23662.1"/>
    </source>
</evidence>
<protein>
    <submittedName>
        <fullName evidence="1">Uncharacterized protein</fullName>
    </submittedName>
</protein>
<dbReference type="AlphaFoldDB" id="X1DU25"/>
<gene>
    <name evidence="1" type="ORF">S01H4_65207</name>
</gene>
<sequence length="31" mass="3620">MMKANFPKYGYSLNSLYQEIGVSKQAVNQYF</sequence>
<reference evidence="1" key="1">
    <citation type="journal article" date="2014" name="Front. Microbiol.">
        <title>High frequency of phylogenetically diverse reductive dehalogenase-homologous genes in deep subseafloor sedimentary metagenomes.</title>
        <authorList>
            <person name="Kawai M."/>
            <person name="Futagami T."/>
            <person name="Toyoda A."/>
            <person name="Takaki Y."/>
            <person name="Nishi S."/>
            <person name="Hori S."/>
            <person name="Arai W."/>
            <person name="Tsubouchi T."/>
            <person name="Morono Y."/>
            <person name="Uchiyama I."/>
            <person name="Ito T."/>
            <person name="Fujiyama A."/>
            <person name="Inagaki F."/>
            <person name="Takami H."/>
        </authorList>
    </citation>
    <scope>NUCLEOTIDE SEQUENCE</scope>
    <source>
        <strain evidence="1">Expedition CK06-06</strain>
    </source>
</reference>
<accession>X1DU25</accession>
<comment type="caution">
    <text evidence="1">The sequence shown here is derived from an EMBL/GenBank/DDBJ whole genome shotgun (WGS) entry which is preliminary data.</text>
</comment>
<proteinExistence type="predicted"/>